<evidence type="ECO:0000256" key="1">
    <source>
        <dbReference type="ARBA" id="ARBA00001971"/>
    </source>
</evidence>
<accession>A0ABW2K943</accession>
<dbReference type="InterPro" id="IPR001128">
    <property type="entry name" value="Cyt_P450"/>
</dbReference>
<organism evidence="8 9">
    <name type="scientific">Halobacillus campisalis</name>
    <dbReference type="NCBI Taxonomy" id="435909"/>
    <lineage>
        <taxon>Bacteria</taxon>
        <taxon>Bacillati</taxon>
        <taxon>Bacillota</taxon>
        <taxon>Bacilli</taxon>
        <taxon>Bacillales</taxon>
        <taxon>Bacillaceae</taxon>
        <taxon>Halobacillus</taxon>
    </lineage>
</organism>
<comment type="similarity">
    <text evidence="2">Belongs to the cytochrome P450 family.</text>
</comment>
<dbReference type="PRINTS" id="PR00463">
    <property type="entry name" value="EP450I"/>
</dbReference>
<evidence type="ECO:0000256" key="2">
    <source>
        <dbReference type="ARBA" id="ARBA00010617"/>
    </source>
</evidence>
<evidence type="ECO:0000256" key="3">
    <source>
        <dbReference type="ARBA" id="ARBA00022617"/>
    </source>
</evidence>
<evidence type="ECO:0000256" key="7">
    <source>
        <dbReference type="ARBA" id="ARBA00023033"/>
    </source>
</evidence>
<keyword evidence="5" id="KW-0560">Oxidoreductase</keyword>
<evidence type="ECO:0000313" key="9">
    <source>
        <dbReference type="Proteomes" id="UP001596494"/>
    </source>
</evidence>
<keyword evidence="6" id="KW-0408">Iron</keyword>
<comment type="caution">
    <text evidence="8">The sequence shown here is derived from an EMBL/GenBank/DDBJ whole genome shotgun (WGS) entry which is preliminary data.</text>
</comment>
<sequence length="415" mass="47932">MKTVPKDRKLDQSINVLREGYRFLPKRFAKLDTDIFETRLLGEKVICLTGEEGAKLFYDKEKFQRKGALPKRIEKSLFGENAIQGMDGDPHEHRKLLFMSLMTPEKMAKLGRLTSEQWRKQAEGWKNQKNIVLLEEAKIVLCQAACQWAGVPLKEGEVKKRANLLWAMVDAFGAVGSRHRKGRKARVNAEKWIKELIENIREGKVAAEEGSAIYEMAFHRDLEGNHLSTQVAAEELLNVIRPTVAVAAYVAFGALALHDHVEEREKVKEAQGDYIERFAQEIRRLFPFVPFLGARVRKDFMWDGYSFEKDTLVLIDVHGIDHDRRLWERPNQFSPERFKDWKGGLFDFIPQGGGEHYTGHRCPGEWITMEAIKSSLEFLTREIEYEVPSQDLSYSLSRMPSFPKSGFRIQEVEFK</sequence>
<dbReference type="Gene3D" id="1.10.630.10">
    <property type="entry name" value="Cytochrome P450"/>
    <property type="match status" value="1"/>
</dbReference>
<keyword evidence="7" id="KW-0503">Monooxygenase</keyword>
<dbReference type="EMBL" id="JBHTBY010000017">
    <property type="protein sequence ID" value="MFC7322757.1"/>
    <property type="molecule type" value="Genomic_DNA"/>
</dbReference>
<dbReference type="PANTHER" id="PTHR24286:SF24">
    <property type="entry name" value="LANOSTEROL 14-ALPHA DEMETHYLASE"/>
    <property type="match status" value="1"/>
</dbReference>
<name>A0ABW2K943_9BACI</name>
<protein>
    <submittedName>
        <fullName evidence="8">Cytochrome P450</fullName>
    </submittedName>
</protein>
<evidence type="ECO:0000256" key="4">
    <source>
        <dbReference type="ARBA" id="ARBA00022723"/>
    </source>
</evidence>
<evidence type="ECO:0000256" key="6">
    <source>
        <dbReference type="ARBA" id="ARBA00023004"/>
    </source>
</evidence>
<gene>
    <name evidence="8" type="ORF">ACFQMN_17980</name>
</gene>
<dbReference type="Proteomes" id="UP001596494">
    <property type="component" value="Unassembled WGS sequence"/>
</dbReference>
<reference evidence="9" key="1">
    <citation type="journal article" date="2019" name="Int. J. Syst. Evol. Microbiol.">
        <title>The Global Catalogue of Microorganisms (GCM) 10K type strain sequencing project: providing services to taxonomists for standard genome sequencing and annotation.</title>
        <authorList>
            <consortium name="The Broad Institute Genomics Platform"/>
            <consortium name="The Broad Institute Genome Sequencing Center for Infectious Disease"/>
            <person name="Wu L."/>
            <person name="Ma J."/>
        </authorList>
    </citation>
    <scope>NUCLEOTIDE SEQUENCE [LARGE SCALE GENOMIC DNA]</scope>
    <source>
        <strain evidence="9">CCUG 73951</strain>
    </source>
</reference>
<dbReference type="InterPro" id="IPR002401">
    <property type="entry name" value="Cyt_P450_E_grp-I"/>
</dbReference>
<dbReference type="PANTHER" id="PTHR24286">
    <property type="entry name" value="CYTOCHROME P450 26"/>
    <property type="match status" value="1"/>
</dbReference>
<dbReference type="InterPro" id="IPR036396">
    <property type="entry name" value="Cyt_P450_sf"/>
</dbReference>
<keyword evidence="3" id="KW-0349">Heme</keyword>
<dbReference type="CDD" id="cd11067">
    <property type="entry name" value="CYP152"/>
    <property type="match status" value="1"/>
</dbReference>
<dbReference type="Pfam" id="PF00067">
    <property type="entry name" value="p450"/>
    <property type="match status" value="1"/>
</dbReference>
<keyword evidence="4" id="KW-0479">Metal-binding</keyword>
<keyword evidence="9" id="KW-1185">Reference proteome</keyword>
<evidence type="ECO:0000256" key="5">
    <source>
        <dbReference type="ARBA" id="ARBA00023002"/>
    </source>
</evidence>
<dbReference type="RefSeq" id="WP_289215122.1">
    <property type="nucleotide sequence ID" value="NZ_JAPVRC010000002.1"/>
</dbReference>
<proteinExistence type="inferred from homology"/>
<dbReference type="SUPFAM" id="SSF48264">
    <property type="entry name" value="Cytochrome P450"/>
    <property type="match status" value="1"/>
</dbReference>
<comment type="cofactor">
    <cofactor evidence="1">
        <name>heme</name>
        <dbReference type="ChEBI" id="CHEBI:30413"/>
    </cofactor>
</comment>
<evidence type="ECO:0000313" key="8">
    <source>
        <dbReference type="EMBL" id="MFC7322757.1"/>
    </source>
</evidence>